<dbReference type="HOGENOM" id="CLU_049705_1_0_10"/>
<dbReference type="AlphaFoldDB" id="A0A0E3ZGL9"/>
<dbReference type="InterPro" id="IPR037682">
    <property type="entry name" value="TonB_C"/>
</dbReference>
<keyword evidence="4" id="KW-1185">Reference proteome</keyword>
<evidence type="ECO:0000313" key="4">
    <source>
        <dbReference type="Proteomes" id="UP000033109"/>
    </source>
</evidence>
<evidence type="ECO:0000259" key="2">
    <source>
        <dbReference type="Pfam" id="PF03544"/>
    </source>
</evidence>
<dbReference type="SUPFAM" id="SSF74653">
    <property type="entry name" value="TolA/TonB C-terminal domain"/>
    <property type="match status" value="1"/>
</dbReference>
<dbReference type="Proteomes" id="UP000033109">
    <property type="component" value="Chromosome"/>
</dbReference>
<proteinExistence type="predicted"/>
<dbReference type="InterPro" id="IPR008969">
    <property type="entry name" value="CarboxyPept-like_regulatory"/>
</dbReference>
<dbReference type="GO" id="GO:0055085">
    <property type="term" value="P:transmembrane transport"/>
    <property type="evidence" value="ECO:0007669"/>
    <property type="project" value="InterPro"/>
</dbReference>
<organism evidence="3 4">
    <name type="scientific">Pontibacter korlensis</name>
    <dbReference type="NCBI Taxonomy" id="400092"/>
    <lineage>
        <taxon>Bacteria</taxon>
        <taxon>Pseudomonadati</taxon>
        <taxon>Bacteroidota</taxon>
        <taxon>Cytophagia</taxon>
        <taxon>Cytophagales</taxon>
        <taxon>Hymenobacteraceae</taxon>
        <taxon>Pontibacter</taxon>
    </lineage>
</organism>
<dbReference type="Pfam" id="PF13715">
    <property type="entry name" value="CarbopepD_reg_2"/>
    <property type="match status" value="1"/>
</dbReference>
<evidence type="ECO:0000256" key="1">
    <source>
        <dbReference type="SAM" id="Phobius"/>
    </source>
</evidence>
<dbReference type="PANTHER" id="PTHR33446">
    <property type="entry name" value="PROTEIN TONB-RELATED"/>
    <property type="match status" value="1"/>
</dbReference>
<gene>
    <name evidence="3" type="ORF">PKOR_15360</name>
</gene>
<dbReference type="Gene3D" id="3.30.1150.10">
    <property type="match status" value="1"/>
</dbReference>
<dbReference type="EMBL" id="CP009621">
    <property type="protein sequence ID" value="AKD04215.1"/>
    <property type="molecule type" value="Genomic_DNA"/>
</dbReference>
<keyword evidence="1" id="KW-1133">Transmembrane helix</keyword>
<protein>
    <recommendedName>
        <fullName evidence="2">TonB C-terminal domain-containing protein</fullName>
    </recommendedName>
</protein>
<dbReference type="KEGG" id="pko:PKOR_15360"/>
<feature type="transmembrane region" description="Helical" evidence="1">
    <location>
        <begin position="86"/>
        <end position="108"/>
    </location>
</feature>
<sequence length="467" mass="49796">MPLDKLNILTEEGGHPSLELLRQYHEDALAHSQSHQVEKHLLHCDLCSDILEGMAMSEAESTKAAVADIHVRLDAKLNQEKKRSGVPAWQIAAAVLLMICTASVVLFYNYRNLQQEQNIVSTGQEINKAMVSPQPPSAPSIGAVDSVKLPDTLSIAIAMPSEKKLKRAVPVVVHDSADETAIVCDLPAEDLVFEDEEEIHKQTQEILAGIDAPSPSRSTPTAVSDPFVTEAAPVRLNSLAETAPESTNVSMALQGKAAGITIRGMSTLKKGANANVVQGRVLSEDGQPLPGVAVRIKGTNTGTVTDGNGTYTLPLTGGKPTLLFSFIGYETAEKGIAAYNVPVEVTMTPDNKALSEVVVTGYGVSKSGKAPTVVSAKPAMGWKSYNKYLRENLRVPANSEFKKGTVKVGFTVKASGGISQVRVLKSLCAACDTEAIRLVTEGPAWTPATQGGLPVEQQVKVSVRFRR</sequence>
<dbReference type="STRING" id="400092.PKOR_15360"/>
<feature type="domain" description="TonB C-terminal" evidence="2">
    <location>
        <begin position="402"/>
        <end position="466"/>
    </location>
</feature>
<dbReference type="Pfam" id="PF03544">
    <property type="entry name" value="TonB_C"/>
    <property type="match status" value="1"/>
</dbReference>
<accession>A0A0E3ZGL9</accession>
<dbReference type="GO" id="GO:0098797">
    <property type="term" value="C:plasma membrane protein complex"/>
    <property type="evidence" value="ECO:0007669"/>
    <property type="project" value="TreeGrafter"/>
</dbReference>
<dbReference type="GO" id="GO:0031992">
    <property type="term" value="F:energy transducer activity"/>
    <property type="evidence" value="ECO:0007669"/>
    <property type="project" value="TreeGrafter"/>
</dbReference>
<dbReference type="PANTHER" id="PTHR33446:SF2">
    <property type="entry name" value="PROTEIN TONB"/>
    <property type="match status" value="1"/>
</dbReference>
<dbReference type="Gene3D" id="2.60.40.1120">
    <property type="entry name" value="Carboxypeptidase-like, regulatory domain"/>
    <property type="match status" value="1"/>
</dbReference>
<reference evidence="3 4" key="1">
    <citation type="journal article" date="2015" name="Sci. Rep.">
        <title>Unraveling adaptation of Pontibacter korlensis to radiation and infertility in desert through complete genome and comparative transcriptomic analysis.</title>
        <authorList>
            <person name="Dai J."/>
            <person name="Dai W."/>
            <person name="Qiu C."/>
            <person name="Yang Z."/>
            <person name="Zhang Y."/>
            <person name="Zhou M."/>
            <person name="Zhang L."/>
            <person name="Fang C."/>
            <person name="Gao Q."/>
            <person name="Yang Q."/>
            <person name="Li X."/>
            <person name="Wang Z."/>
            <person name="Wang Z."/>
            <person name="Jia Z."/>
            <person name="Chen X."/>
        </authorList>
    </citation>
    <scope>NUCLEOTIDE SEQUENCE [LARGE SCALE GENOMIC DNA]</scope>
    <source>
        <strain evidence="3 4">X14-1T</strain>
    </source>
</reference>
<name>A0A0E3ZGL9_9BACT</name>
<keyword evidence="1" id="KW-0472">Membrane</keyword>
<dbReference type="OrthoDB" id="1112758at2"/>
<evidence type="ECO:0000313" key="3">
    <source>
        <dbReference type="EMBL" id="AKD04215.1"/>
    </source>
</evidence>
<dbReference type="RefSeq" id="WP_046311883.1">
    <property type="nucleotide sequence ID" value="NZ_CBCSCY010000014.1"/>
</dbReference>
<keyword evidence="1" id="KW-0812">Transmembrane</keyword>
<dbReference type="InterPro" id="IPR051045">
    <property type="entry name" value="TonB-dependent_transducer"/>
</dbReference>
<dbReference type="PATRIC" id="fig|400092.3.peg.3348"/>
<dbReference type="SUPFAM" id="SSF49464">
    <property type="entry name" value="Carboxypeptidase regulatory domain-like"/>
    <property type="match status" value="1"/>
</dbReference>